<evidence type="ECO:0000313" key="3">
    <source>
        <dbReference type="Proteomes" id="UP000245845"/>
    </source>
</evidence>
<gene>
    <name evidence="2" type="ORF">A8806_101303</name>
</gene>
<dbReference type="InterPro" id="IPR029052">
    <property type="entry name" value="Metallo-depent_PP-like"/>
</dbReference>
<reference evidence="2 3" key="1">
    <citation type="submission" date="2018-05" db="EMBL/GenBank/DDBJ databases">
        <title>The Hungate 1000. A catalogue of reference genomes from the rumen microbiome.</title>
        <authorList>
            <person name="Kelly W."/>
        </authorList>
    </citation>
    <scope>NUCLEOTIDE SEQUENCE [LARGE SCALE GENOMIC DNA]</scope>
    <source>
        <strain evidence="2 3">NLAE-zl-C242</strain>
    </source>
</reference>
<organism evidence="2 3">
    <name type="scientific">Faecalicatena orotica</name>
    <dbReference type="NCBI Taxonomy" id="1544"/>
    <lineage>
        <taxon>Bacteria</taxon>
        <taxon>Bacillati</taxon>
        <taxon>Bacillota</taxon>
        <taxon>Clostridia</taxon>
        <taxon>Lachnospirales</taxon>
        <taxon>Lachnospiraceae</taxon>
        <taxon>Faecalicatena</taxon>
    </lineage>
</organism>
<dbReference type="GO" id="GO:0016787">
    <property type="term" value="F:hydrolase activity"/>
    <property type="evidence" value="ECO:0007669"/>
    <property type="project" value="InterPro"/>
</dbReference>
<evidence type="ECO:0000313" key="2">
    <source>
        <dbReference type="EMBL" id="PWJ32016.1"/>
    </source>
</evidence>
<name>A0A2Y9B8C5_9FIRM</name>
<comment type="caution">
    <text evidence="2">The sequence shown here is derived from an EMBL/GenBank/DDBJ whole genome shotgun (WGS) entry which is preliminary data.</text>
</comment>
<feature type="domain" description="Calcineurin-like phosphoesterase" evidence="1">
    <location>
        <begin position="24"/>
        <end position="231"/>
    </location>
</feature>
<dbReference type="RefSeq" id="WP_109729388.1">
    <property type="nucleotide sequence ID" value="NZ_BAAACK010000007.1"/>
</dbReference>
<dbReference type="OrthoDB" id="9773199at2"/>
<dbReference type="InterPro" id="IPR004843">
    <property type="entry name" value="Calcineurin-like_PHP"/>
</dbReference>
<dbReference type="Proteomes" id="UP000245845">
    <property type="component" value="Unassembled WGS sequence"/>
</dbReference>
<dbReference type="EMBL" id="QGDL01000001">
    <property type="protein sequence ID" value="PWJ32016.1"/>
    <property type="molecule type" value="Genomic_DNA"/>
</dbReference>
<proteinExistence type="predicted"/>
<keyword evidence="3" id="KW-1185">Reference proteome</keyword>
<evidence type="ECO:0000259" key="1">
    <source>
        <dbReference type="Pfam" id="PF00149"/>
    </source>
</evidence>
<sequence>MSWYERISRAFVQAPVVPLNSRSRFVLMSDCHRGVGNHNDNFMKNQNVYFAALNYYYEKNYTYMELGDGDELWENRSLSQIIDIHSDVFWLLSKYRRENRLYLLYGNHDHSKRHCHYCQKHCSTYHVSGQNDESPLFPGDCYLQGLILKDTEHGNDLYLIHGHQADFLNSTLAPLAKLLVRYIWKPLEAIGVSDPTSAARNYTKKKKVEKRLTDWAIQEHKILVAGHTHRPMIGSSQAPYFNTGSCVHPRCITCIEIQNRMMILVKWTLRTREDRSLYVAREVLEEYRL</sequence>
<dbReference type="Pfam" id="PF00149">
    <property type="entry name" value="Metallophos"/>
    <property type="match status" value="1"/>
</dbReference>
<dbReference type="SUPFAM" id="SSF56300">
    <property type="entry name" value="Metallo-dependent phosphatases"/>
    <property type="match status" value="1"/>
</dbReference>
<dbReference type="AlphaFoldDB" id="A0A2Y9B8C5"/>
<accession>A0A2Y9B8C5</accession>
<dbReference type="Gene3D" id="3.60.21.10">
    <property type="match status" value="1"/>
</dbReference>
<protein>
    <submittedName>
        <fullName evidence="2">UDP-2,3-diacylglucosamine pyrophosphatase LpxH</fullName>
    </submittedName>
</protein>